<feature type="region of interest" description="Disordered" evidence="1">
    <location>
        <begin position="44"/>
        <end position="192"/>
    </location>
</feature>
<evidence type="ECO:0000256" key="1">
    <source>
        <dbReference type="SAM" id="MobiDB-lite"/>
    </source>
</evidence>
<protein>
    <submittedName>
        <fullName evidence="2">Uncharacterized protein</fullName>
    </submittedName>
</protein>
<accession>A0A7J8FSI1</accession>
<comment type="caution">
    <text evidence="2">The sequence shown here is derived from an EMBL/GenBank/DDBJ whole genome shotgun (WGS) entry which is preliminary data.</text>
</comment>
<feature type="compositionally biased region" description="Basic and acidic residues" evidence="1">
    <location>
        <begin position="81"/>
        <end position="95"/>
    </location>
</feature>
<keyword evidence="3" id="KW-1185">Reference proteome</keyword>
<dbReference type="InParanoid" id="A0A7J8FSI1"/>
<gene>
    <name evidence="2" type="ORF">HJG59_007276</name>
</gene>
<dbReference type="PANTHER" id="PTHR21937">
    <property type="entry name" value="CCDC66 DOMAIN-CONTAINING PROTEIN"/>
    <property type="match status" value="1"/>
</dbReference>
<dbReference type="Proteomes" id="UP000550707">
    <property type="component" value="Unassembled WGS sequence"/>
</dbReference>
<feature type="region of interest" description="Disordered" evidence="1">
    <location>
        <begin position="210"/>
        <end position="316"/>
    </location>
</feature>
<sequence>MNNKTCSLYAPEITRFLGAWCQGLRTEDQMYILYYVTISQEETELTGNTKGKKRTKTDKSKVSSGERERKVHLGTKAAVGKPKESKAEKKSEIIPKGKQIGAKRKRTQKEMNLETATELSGPDVINSKETEGTCVVEDRWLSPRHDAQESQVSIDRRSSPTKTVTVMGNMGSEEETHHEGHPKDLLAKREQEKAFWDRQRAERAEMRRLEVERKRREQEEQRQIQQEQLKRAEKMKEELELEQRSRAEEIRLRKQRQEEEQKWQEEEERKQRLQLQAAQEKARQQQEEFQRKLQELQRKKQQEEAERAEAEKQRQKELEMKLAEEHRHLMEMAEEERLEFQRRKQEAENMAQREAEERRQKEEEAARLALEEAMKQSQELARQKSALKKHLHFHQELHKEANGLQWAHNISRPWVYSYFQFLQIPRP</sequence>
<proteinExistence type="predicted"/>
<reference evidence="2 3" key="1">
    <citation type="journal article" date="2020" name="Nature">
        <title>Six reference-quality genomes reveal evolution of bat adaptations.</title>
        <authorList>
            <person name="Jebb D."/>
            <person name="Huang Z."/>
            <person name="Pippel M."/>
            <person name="Hughes G.M."/>
            <person name="Lavrichenko K."/>
            <person name="Devanna P."/>
            <person name="Winkler S."/>
            <person name="Jermiin L.S."/>
            <person name="Skirmuntt E.C."/>
            <person name="Katzourakis A."/>
            <person name="Burkitt-Gray L."/>
            <person name="Ray D.A."/>
            <person name="Sullivan K.A.M."/>
            <person name="Roscito J.G."/>
            <person name="Kirilenko B.M."/>
            <person name="Davalos L.M."/>
            <person name="Corthals A.P."/>
            <person name="Power M.L."/>
            <person name="Jones G."/>
            <person name="Ransome R.D."/>
            <person name="Dechmann D.K.N."/>
            <person name="Locatelli A.G."/>
            <person name="Puechmaille S.J."/>
            <person name="Fedrigo O."/>
            <person name="Jarvis E.D."/>
            <person name="Hiller M."/>
            <person name="Vernes S.C."/>
            <person name="Myers E.W."/>
            <person name="Teeling E.C."/>
        </authorList>
    </citation>
    <scope>NUCLEOTIDE SEQUENCE [LARGE SCALE GENOMIC DNA]</scope>
    <source>
        <strain evidence="2">MMolMol1</strain>
        <tissue evidence="2">Muscle</tissue>
    </source>
</reference>
<dbReference type="InterPro" id="IPR031440">
    <property type="entry name" value="DUF4670"/>
</dbReference>
<evidence type="ECO:0000313" key="3">
    <source>
        <dbReference type="Proteomes" id="UP000550707"/>
    </source>
</evidence>
<organism evidence="2 3">
    <name type="scientific">Molossus molossus</name>
    <name type="common">Pallas' mastiff bat</name>
    <name type="synonym">Vespertilio molossus</name>
    <dbReference type="NCBI Taxonomy" id="27622"/>
    <lineage>
        <taxon>Eukaryota</taxon>
        <taxon>Metazoa</taxon>
        <taxon>Chordata</taxon>
        <taxon>Craniata</taxon>
        <taxon>Vertebrata</taxon>
        <taxon>Euteleostomi</taxon>
        <taxon>Mammalia</taxon>
        <taxon>Eutheria</taxon>
        <taxon>Laurasiatheria</taxon>
        <taxon>Chiroptera</taxon>
        <taxon>Yangochiroptera</taxon>
        <taxon>Molossidae</taxon>
        <taxon>Molossus</taxon>
    </lineage>
</organism>
<evidence type="ECO:0000313" key="2">
    <source>
        <dbReference type="EMBL" id="KAF6450379.1"/>
    </source>
</evidence>
<feature type="compositionally biased region" description="Basic and acidic residues" evidence="1">
    <location>
        <begin position="174"/>
        <end position="192"/>
    </location>
</feature>
<dbReference type="AlphaFoldDB" id="A0A7J8FSI1"/>
<feature type="compositionally biased region" description="Basic and acidic residues" evidence="1">
    <location>
        <begin position="57"/>
        <end position="71"/>
    </location>
</feature>
<dbReference type="PANTHER" id="PTHR21937:SF5">
    <property type="entry name" value="GENE 973-RELATED"/>
    <property type="match status" value="1"/>
</dbReference>
<dbReference type="EMBL" id="JACASF010000011">
    <property type="protein sequence ID" value="KAF6450379.1"/>
    <property type="molecule type" value="Genomic_DNA"/>
</dbReference>
<feature type="compositionally biased region" description="Basic and acidic residues" evidence="1">
    <location>
        <begin position="280"/>
        <end position="316"/>
    </location>
</feature>
<feature type="compositionally biased region" description="Basic and acidic residues" evidence="1">
    <location>
        <begin position="210"/>
        <end position="271"/>
    </location>
</feature>
<feature type="compositionally biased region" description="Basic and acidic residues" evidence="1">
    <location>
        <begin position="126"/>
        <end position="158"/>
    </location>
</feature>
<name>A0A7J8FSI1_MOLMO</name>
<dbReference type="Pfam" id="PF15709">
    <property type="entry name" value="DUF4670"/>
    <property type="match status" value="1"/>
</dbReference>